<keyword evidence="3" id="KW-1185">Reference proteome</keyword>
<protein>
    <recommendedName>
        <fullName evidence="4">Sfi1 spindle body domain-containing protein</fullName>
    </recommendedName>
</protein>
<comment type="caution">
    <text evidence="2">The sequence shown here is derived from an EMBL/GenBank/DDBJ whole genome shotgun (WGS) entry which is preliminary data.</text>
</comment>
<feature type="non-terminal residue" evidence="2">
    <location>
        <position position="808"/>
    </location>
</feature>
<proteinExistence type="predicted"/>
<evidence type="ECO:0000313" key="3">
    <source>
        <dbReference type="Proteomes" id="UP000271974"/>
    </source>
</evidence>
<evidence type="ECO:0000313" key="2">
    <source>
        <dbReference type="EMBL" id="RUS91045.1"/>
    </source>
</evidence>
<sequence length="808" mass="96175">MRERLKKARLQAGFALWQGETSRALKLKPLQRCREQGVLSESLSAWRNYVVQKRQCRANLELFKKKVMKSTFESWRRQHQACLMAKQLAARASQGLLLSFLEAWRFLIDRKRKSREFRKCKLVRFMFLSWRGRASFEMDRRARLEEEEASNQILKQRCFHLWKDNSRAQADYKERIVTGFLQRQSEAKLGRAFIDWRRQLHSTLVSRAYQKSLADRLLATLFWEWRDVTSSIAEDAVRAFAERIGLQDHVTDSHDGDSFIRDTEDNEKDSEDAMNRSVTSYSSLGSSARRLYGDMGSSFETDTDRMILLSGSLQASVNDYQLKCQRLKETALFAIIRLTNWPVCLAFEQWREFTDRERQLKKAATQLRARVATLEEAQVFRIWRENYRGASLARKHRTHYLTLASFESLRTYKNHRKYLKNINKLAQAHRILVAGRKYFYPWLMRTQEQKKQKQILHLWSSRTTEEMQLLPLETQLTNEMTRRSLVVCFSIWSVRYRAVASIRAVVHRSLVSWVFTAWRNWAEVKHDQSSKSRDFKDRRQLKLAFSRWRERLCQSREVERKHQLAWRSYLLLIVQQWRVWAAASKHLAVIKRDVAVSTCRHQLAASFRRWRSLAEKLTSARAIRTRRQTFSLFGAWRQETVRRREEKSRVLQCQVRSYTLLVERLFLQWRSAVQVRAQARQDRQLQAEHTARTWGRVWRRRTQRSRGHWLHGQLDRRKMAAAFSLWSHRLGRVHDLHALLQTAQRQREAKLLSTSLQTWRLQLASAGAVRLREGRLMLTVLAEWRTFTKESKDRTIRGIALKKALQER</sequence>
<evidence type="ECO:0008006" key="4">
    <source>
        <dbReference type="Google" id="ProtNLM"/>
    </source>
</evidence>
<feature type="region of interest" description="Disordered" evidence="1">
    <location>
        <begin position="255"/>
        <end position="281"/>
    </location>
</feature>
<accession>A0A3S1CF72</accession>
<reference evidence="2 3" key="1">
    <citation type="submission" date="2019-01" db="EMBL/GenBank/DDBJ databases">
        <title>A draft genome assembly of the solar-powered sea slug Elysia chlorotica.</title>
        <authorList>
            <person name="Cai H."/>
            <person name="Li Q."/>
            <person name="Fang X."/>
            <person name="Li J."/>
            <person name="Curtis N.E."/>
            <person name="Altenburger A."/>
            <person name="Shibata T."/>
            <person name="Feng M."/>
            <person name="Maeda T."/>
            <person name="Schwartz J.A."/>
            <person name="Shigenobu S."/>
            <person name="Lundholm N."/>
            <person name="Nishiyama T."/>
            <person name="Yang H."/>
            <person name="Hasebe M."/>
            <person name="Li S."/>
            <person name="Pierce S.K."/>
            <person name="Wang J."/>
        </authorList>
    </citation>
    <scope>NUCLEOTIDE SEQUENCE [LARGE SCALE GENOMIC DNA]</scope>
    <source>
        <strain evidence="2">EC2010</strain>
        <tissue evidence="2">Whole organism of an adult</tissue>
    </source>
</reference>
<dbReference type="OrthoDB" id="6075649at2759"/>
<dbReference type="Proteomes" id="UP000271974">
    <property type="component" value="Unassembled WGS sequence"/>
</dbReference>
<name>A0A3S1CF72_ELYCH</name>
<dbReference type="AlphaFoldDB" id="A0A3S1CF72"/>
<evidence type="ECO:0000256" key="1">
    <source>
        <dbReference type="SAM" id="MobiDB-lite"/>
    </source>
</evidence>
<dbReference type="EMBL" id="RQTK01000019">
    <property type="protein sequence ID" value="RUS91045.1"/>
    <property type="molecule type" value="Genomic_DNA"/>
</dbReference>
<gene>
    <name evidence="2" type="ORF">EGW08_001173</name>
</gene>
<dbReference type="STRING" id="188477.A0A3S1CF72"/>
<dbReference type="GO" id="GO:0019902">
    <property type="term" value="F:phosphatase binding"/>
    <property type="evidence" value="ECO:0007669"/>
    <property type="project" value="TreeGrafter"/>
</dbReference>
<dbReference type="PANTHER" id="PTHR22028">
    <property type="entry name" value="SFI1 SPINDLE BODY DOMAIN-CONTAINING PROTEIN-RELATED"/>
    <property type="match status" value="1"/>
</dbReference>
<dbReference type="PANTHER" id="PTHR22028:SF9">
    <property type="entry name" value="SFI1 SPINDLE BODY DOMAIN-CONTAINING PROTEIN"/>
    <property type="match status" value="1"/>
</dbReference>
<dbReference type="InterPro" id="IPR052270">
    <property type="entry name" value="CACF_protein"/>
</dbReference>
<organism evidence="2 3">
    <name type="scientific">Elysia chlorotica</name>
    <name type="common">Eastern emerald elysia</name>
    <name type="synonym">Sea slug</name>
    <dbReference type="NCBI Taxonomy" id="188477"/>
    <lineage>
        <taxon>Eukaryota</taxon>
        <taxon>Metazoa</taxon>
        <taxon>Spiralia</taxon>
        <taxon>Lophotrochozoa</taxon>
        <taxon>Mollusca</taxon>
        <taxon>Gastropoda</taxon>
        <taxon>Heterobranchia</taxon>
        <taxon>Euthyneura</taxon>
        <taxon>Panpulmonata</taxon>
        <taxon>Sacoglossa</taxon>
        <taxon>Placobranchoidea</taxon>
        <taxon>Plakobranchidae</taxon>
        <taxon>Elysia</taxon>
    </lineage>
</organism>